<protein>
    <submittedName>
        <fullName evidence="1">Uncharacterized protein</fullName>
    </submittedName>
</protein>
<keyword evidence="2" id="KW-1185">Reference proteome</keyword>
<dbReference type="RefSeq" id="WP_004356352.1">
    <property type="nucleotide sequence ID" value="NZ_AMXF01000006.1"/>
</dbReference>
<evidence type="ECO:0000313" key="2">
    <source>
        <dbReference type="Proteomes" id="UP000013047"/>
    </source>
</evidence>
<comment type="caution">
    <text evidence="1">The sequence shown here is derived from an EMBL/GenBank/DDBJ whole genome shotgun (WGS) entry which is preliminary data.</text>
</comment>
<evidence type="ECO:0000313" key="1">
    <source>
        <dbReference type="EMBL" id="ENO98747.1"/>
    </source>
</evidence>
<sequence>MHNPSPRAPLSWPELPDEAAVALQSVLHDFVMLFESHYLGQIERYYHERSREHLVAPDFVQPDLFRSAYPDDPPF</sequence>
<organism evidence="1 2">
    <name type="scientific">Thauera phenylacetica B4P</name>
    <dbReference type="NCBI Taxonomy" id="1234382"/>
    <lineage>
        <taxon>Bacteria</taxon>
        <taxon>Pseudomonadati</taxon>
        <taxon>Pseudomonadota</taxon>
        <taxon>Betaproteobacteria</taxon>
        <taxon>Rhodocyclales</taxon>
        <taxon>Zoogloeaceae</taxon>
        <taxon>Thauera</taxon>
    </lineage>
</organism>
<name>N6ZW82_9RHOO</name>
<reference evidence="1 2" key="1">
    <citation type="submission" date="2012-09" db="EMBL/GenBank/DDBJ databases">
        <title>Draft Genome Sequences of 6 Strains from Genus Thauera.</title>
        <authorList>
            <person name="Liu B."/>
            <person name="Shapleigh J.P."/>
            <person name="Frostegard A.H."/>
        </authorList>
    </citation>
    <scope>NUCLEOTIDE SEQUENCE [LARGE SCALE GENOMIC DNA]</scope>
    <source>
        <strain evidence="1 2">B4P</strain>
    </source>
</reference>
<dbReference type="EMBL" id="AMXF01000006">
    <property type="protein sequence ID" value="ENO98747.1"/>
    <property type="molecule type" value="Genomic_DNA"/>
</dbReference>
<accession>N6ZW82</accession>
<dbReference type="OrthoDB" id="8527311at2"/>
<dbReference type="AlphaFoldDB" id="N6ZW82"/>
<dbReference type="Proteomes" id="UP000013047">
    <property type="component" value="Unassembled WGS sequence"/>
</dbReference>
<proteinExistence type="predicted"/>
<gene>
    <name evidence="1" type="ORF">C667_02448</name>
</gene>